<dbReference type="KEGG" id="gms:SOIL9_48920"/>
<name>A0A6P2D069_9BACT</name>
<accession>A0A6P2D069</accession>
<evidence type="ECO:0000313" key="1">
    <source>
        <dbReference type="EMBL" id="VTR92822.1"/>
    </source>
</evidence>
<proteinExistence type="predicted"/>
<sequence length="476" mass="50689">MDPLKYVAPNEPLVITASTWNRFVDAARRSETETRQTAGARPLDGDPWRPALTVLVENTGESALPARTILTPAAAVLDPEGDPLLARRRPLIRGATPAAATDPVLVVLDGIAPGEIGRAVVSGATVAQVSITSTSHRFARPLAGYSSHLISAATGPVRLLVPPTETGTKNVYVLLGGGGANSRAGTDCDGDGWLVAAKPEDYWVIQEVGSGNAPIAITQKITINEVEYTVAFDPSTPSLSLTPDLPSAVAKVGRKDCSVCPCVTFAFKRKDFYPDFVEDPDDVCSRVLYVKVCASCPAGWYCTRPKNSDPGTPYTPLELEAGEACSGDLDVQSGGPWESEEEAEEHCSACPPNMGLPCCTSWALPWDMKAGDVAWHVYDRIASSSPPSVTNCLTIIGTGTVNVWYGPSKGCTGMTQFVFNSPRTCISIPHFDFLVNRIIYIEFTATVDGPLTGEGTWSTGICNCFNEEQVCADDLP</sequence>
<reference evidence="1 2" key="1">
    <citation type="submission" date="2019-05" db="EMBL/GenBank/DDBJ databases">
        <authorList>
            <consortium name="Science for Life Laboratories"/>
        </authorList>
    </citation>
    <scope>NUCLEOTIDE SEQUENCE [LARGE SCALE GENOMIC DNA]</scope>
    <source>
        <strain evidence="1">Soil9</strain>
    </source>
</reference>
<evidence type="ECO:0000313" key="2">
    <source>
        <dbReference type="Proteomes" id="UP000464178"/>
    </source>
</evidence>
<dbReference type="RefSeq" id="WP_162667634.1">
    <property type="nucleotide sequence ID" value="NZ_LR593886.1"/>
</dbReference>
<keyword evidence="2" id="KW-1185">Reference proteome</keyword>
<dbReference type="AlphaFoldDB" id="A0A6P2D069"/>
<organism evidence="1 2">
    <name type="scientific">Gemmata massiliana</name>
    <dbReference type="NCBI Taxonomy" id="1210884"/>
    <lineage>
        <taxon>Bacteria</taxon>
        <taxon>Pseudomonadati</taxon>
        <taxon>Planctomycetota</taxon>
        <taxon>Planctomycetia</taxon>
        <taxon>Gemmatales</taxon>
        <taxon>Gemmataceae</taxon>
        <taxon>Gemmata</taxon>
    </lineage>
</organism>
<protein>
    <submittedName>
        <fullName evidence="1">Uncharacterized protein</fullName>
    </submittedName>
</protein>
<gene>
    <name evidence="1" type="ORF">SOIL9_48920</name>
</gene>
<dbReference type="Proteomes" id="UP000464178">
    <property type="component" value="Chromosome"/>
</dbReference>
<dbReference type="EMBL" id="LR593886">
    <property type="protein sequence ID" value="VTR92822.1"/>
    <property type="molecule type" value="Genomic_DNA"/>
</dbReference>